<dbReference type="RefSeq" id="WP_255931324.1">
    <property type="nucleotide sequence ID" value="NZ_JANFNH010000038.1"/>
</dbReference>
<dbReference type="Proteomes" id="UP001206206">
    <property type="component" value="Unassembled WGS sequence"/>
</dbReference>
<sequence length="121" mass="12713">MWLAVGLLVGFALGATLTAASNSGTGTAKPPPGPVSVAPSPAATSTFCPWKYVVTDGNNNDVRVFDTPHRDSIIARYSPSEVFYAPEPPVVVNGMMKTAQGWIGQGNWIQRYHGACHTGGP</sequence>
<protein>
    <submittedName>
        <fullName evidence="2">Uncharacterized protein</fullName>
    </submittedName>
</protein>
<evidence type="ECO:0000256" key="1">
    <source>
        <dbReference type="SAM" id="SignalP"/>
    </source>
</evidence>
<keyword evidence="1" id="KW-0732">Signal</keyword>
<reference evidence="2 3" key="1">
    <citation type="submission" date="2022-06" db="EMBL/GenBank/DDBJ databases">
        <title>Draft genome sequence of type strain Streptomyces rubrisoli DSM 42083.</title>
        <authorList>
            <person name="Duangmal K."/>
            <person name="Klaysubun C."/>
        </authorList>
    </citation>
    <scope>NUCLEOTIDE SEQUENCE [LARGE SCALE GENOMIC DNA]</scope>
    <source>
        <strain evidence="2 3">DSM 42083</strain>
    </source>
</reference>
<organism evidence="2 3">
    <name type="scientific">Streptantibioticus rubrisoli</name>
    <dbReference type="NCBI Taxonomy" id="1387313"/>
    <lineage>
        <taxon>Bacteria</taxon>
        <taxon>Bacillati</taxon>
        <taxon>Actinomycetota</taxon>
        <taxon>Actinomycetes</taxon>
        <taxon>Kitasatosporales</taxon>
        <taxon>Streptomycetaceae</taxon>
        <taxon>Streptantibioticus</taxon>
    </lineage>
</organism>
<evidence type="ECO:0000313" key="2">
    <source>
        <dbReference type="EMBL" id="MCQ4045200.1"/>
    </source>
</evidence>
<feature type="signal peptide" evidence="1">
    <location>
        <begin position="1"/>
        <end position="19"/>
    </location>
</feature>
<proteinExistence type="predicted"/>
<keyword evidence="3" id="KW-1185">Reference proteome</keyword>
<evidence type="ECO:0000313" key="3">
    <source>
        <dbReference type="Proteomes" id="UP001206206"/>
    </source>
</evidence>
<feature type="chain" id="PRO_5046979044" evidence="1">
    <location>
        <begin position="20"/>
        <end position="121"/>
    </location>
</feature>
<comment type="caution">
    <text evidence="2">The sequence shown here is derived from an EMBL/GenBank/DDBJ whole genome shotgun (WGS) entry which is preliminary data.</text>
</comment>
<gene>
    <name evidence="2" type="ORF">NON19_24995</name>
</gene>
<dbReference type="EMBL" id="JANFNH010000038">
    <property type="protein sequence ID" value="MCQ4045200.1"/>
    <property type="molecule type" value="Genomic_DNA"/>
</dbReference>
<accession>A0ABT1PIL0</accession>
<name>A0ABT1PIL0_9ACTN</name>